<dbReference type="Proteomes" id="UP000304941">
    <property type="component" value="Unassembled WGS sequence"/>
</dbReference>
<evidence type="ECO:0000256" key="2">
    <source>
        <dbReference type="SAM" id="MobiDB-lite"/>
    </source>
</evidence>
<dbReference type="Pfam" id="PF00691">
    <property type="entry name" value="OmpA"/>
    <property type="match status" value="1"/>
</dbReference>
<evidence type="ECO:0000256" key="1">
    <source>
        <dbReference type="PROSITE-ProRule" id="PRU00473"/>
    </source>
</evidence>
<dbReference type="InterPro" id="IPR036737">
    <property type="entry name" value="OmpA-like_sf"/>
</dbReference>
<reference evidence="5 6" key="1">
    <citation type="submission" date="2019-05" db="EMBL/GenBank/DDBJ databases">
        <title>Pseudomonas edaphica sp. nov., isolated from rhizospheric soil of Cistus ladanifer L. in Spain.</title>
        <authorList>
            <person name="Peix A."/>
        </authorList>
    </citation>
    <scope>NUCLEOTIDE SEQUENCE [LARGE SCALE GENOMIC DNA]</scope>
    <source>
        <strain evidence="5 6">RD25</strain>
    </source>
</reference>
<dbReference type="SUPFAM" id="SSF103088">
    <property type="entry name" value="OmpA-like"/>
    <property type="match status" value="1"/>
</dbReference>
<keyword evidence="3" id="KW-0812">Transmembrane</keyword>
<comment type="caution">
    <text evidence="5">The sequence shown here is derived from an EMBL/GenBank/DDBJ whole genome shotgun (WGS) entry which is preliminary data.</text>
</comment>
<feature type="region of interest" description="Disordered" evidence="2">
    <location>
        <begin position="551"/>
        <end position="586"/>
    </location>
</feature>
<dbReference type="InterPro" id="IPR050330">
    <property type="entry name" value="Bact_OuterMem_StrucFunc"/>
</dbReference>
<dbReference type="Gene3D" id="3.30.1330.60">
    <property type="entry name" value="OmpA-like domain"/>
    <property type="match status" value="1"/>
</dbReference>
<gene>
    <name evidence="5" type="ORF">FEM54_18115</name>
</gene>
<dbReference type="PROSITE" id="PS51123">
    <property type="entry name" value="OMPA_2"/>
    <property type="match status" value="1"/>
</dbReference>
<dbReference type="InterPro" id="IPR006665">
    <property type="entry name" value="OmpA-like"/>
</dbReference>
<keyword evidence="3" id="KW-1133">Transmembrane helix</keyword>
<organism evidence="5 6">
    <name type="scientific">Pseudomonas edaphica</name>
    <dbReference type="NCBI Taxonomy" id="2006980"/>
    <lineage>
        <taxon>Bacteria</taxon>
        <taxon>Pseudomonadati</taxon>
        <taxon>Pseudomonadota</taxon>
        <taxon>Gammaproteobacteria</taxon>
        <taxon>Pseudomonadales</taxon>
        <taxon>Pseudomonadaceae</taxon>
        <taxon>Pseudomonas</taxon>
    </lineage>
</organism>
<feature type="domain" description="OmpA-like" evidence="4">
    <location>
        <begin position="428"/>
        <end position="546"/>
    </location>
</feature>
<dbReference type="EMBL" id="VBVZ01000271">
    <property type="protein sequence ID" value="TLG90336.1"/>
    <property type="molecule type" value="Genomic_DNA"/>
</dbReference>
<dbReference type="CDD" id="cd07185">
    <property type="entry name" value="OmpA_C-like"/>
    <property type="match status" value="1"/>
</dbReference>
<accession>A0ABY2U2B5</accession>
<keyword evidence="1 3" id="KW-0472">Membrane</keyword>
<evidence type="ECO:0000313" key="6">
    <source>
        <dbReference type="Proteomes" id="UP000304941"/>
    </source>
</evidence>
<protein>
    <submittedName>
        <fullName evidence="5">OmpA family protein</fullName>
    </submittedName>
</protein>
<feature type="transmembrane region" description="Helical" evidence="3">
    <location>
        <begin position="12"/>
        <end position="45"/>
    </location>
</feature>
<proteinExistence type="predicted"/>
<dbReference type="PANTHER" id="PTHR30329:SF20">
    <property type="entry name" value="EXPORTED PROTEIN"/>
    <property type="match status" value="1"/>
</dbReference>
<evidence type="ECO:0000256" key="3">
    <source>
        <dbReference type="SAM" id="Phobius"/>
    </source>
</evidence>
<keyword evidence="6" id="KW-1185">Reference proteome</keyword>
<name>A0ABY2U2B5_9PSED</name>
<evidence type="ECO:0000313" key="5">
    <source>
        <dbReference type="EMBL" id="TLG90336.1"/>
    </source>
</evidence>
<sequence length="586" mass="63452">MTLNLMRGLWLWAGVLVVTLALIIPASGWLRAAAILTVVLAWVWAERRFAKRGAQLLPPGETPLPAATYRQPVVLVCGDGLTGLFGAVPADQLALRVTAQGCYVRVPALDQLGTAVAGVLTQRPDWGGQLNVMFCVNPVEHTDEGELAGRIRAFRHQLTLARKRGLALPLMLVSYGQTTTDEDAWFSCESGEPDLWVRSAGACASLSDWQRQAVDSAHGTERLAMGVQVGSLAAWLKDKVLSHFTGRDGRVPLVWAMTLVPAVPQRVPGNLWQQWLRVRVALGASEPSVAGASLPFPDPLLNLLPLRIRRSARLRAGILAVWLFTLAGVVALASSAWQNNLLLRQVSDDLRRYHVIPLAERRDQPQFLLRENAVAVLREDAARLDDYYRQGEPLALGLGLYRGERLRLPLLATIAAHRQPPEAPPPVKIPDPVRLDSLSLFDPGRAELKSGSTKVLIDALVNIKAQAGWLIVIAGHTDITGTPGQNLELSRARAASVRDWMQRMGDIPDSCFAVQGFGAQQPVASNDTDAGRAANRRVDIRLVPEAGACALPAAGPGKTPPVAFRDMQTPRKGASNGNSRLPLAAR</sequence>
<evidence type="ECO:0000259" key="4">
    <source>
        <dbReference type="PROSITE" id="PS51123"/>
    </source>
</evidence>
<dbReference type="RefSeq" id="WP_138452285.1">
    <property type="nucleotide sequence ID" value="NZ_VBVZ01000271.1"/>
</dbReference>
<dbReference type="PANTHER" id="PTHR30329">
    <property type="entry name" value="STATOR ELEMENT OF FLAGELLAR MOTOR COMPLEX"/>
    <property type="match status" value="1"/>
</dbReference>
<feature type="transmembrane region" description="Helical" evidence="3">
    <location>
        <begin position="316"/>
        <end position="337"/>
    </location>
</feature>